<dbReference type="InterPro" id="IPR036366">
    <property type="entry name" value="PGBDSf"/>
</dbReference>
<feature type="domain" description="Peptidoglycan binding-like" evidence="2">
    <location>
        <begin position="153"/>
        <end position="216"/>
    </location>
</feature>
<feature type="region of interest" description="Disordered" evidence="1">
    <location>
        <begin position="58"/>
        <end position="111"/>
    </location>
</feature>
<dbReference type="InterPro" id="IPR036737">
    <property type="entry name" value="OmpA-like_sf"/>
</dbReference>
<dbReference type="SUPFAM" id="SSF103088">
    <property type="entry name" value="OmpA-like"/>
    <property type="match status" value="1"/>
</dbReference>
<dbReference type="Gene3D" id="1.10.101.10">
    <property type="entry name" value="PGBD-like superfamily/PGBD"/>
    <property type="match status" value="1"/>
</dbReference>
<dbReference type="Pfam" id="PF01471">
    <property type="entry name" value="PG_binding_1"/>
    <property type="match status" value="1"/>
</dbReference>
<dbReference type="SUPFAM" id="SSF47090">
    <property type="entry name" value="PGBD-like"/>
    <property type="match status" value="1"/>
</dbReference>
<name>A0A7G8PDG7_9MYCO</name>
<feature type="compositionally biased region" description="Basic and acidic residues" evidence="1">
    <location>
        <begin position="85"/>
        <end position="95"/>
    </location>
</feature>
<reference evidence="3 4" key="1">
    <citation type="submission" date="2020-07" db="EMBL/GenBank/DDBJ databases">
        <title>Draft genome sequence of four isobutane-metabolizing strains capable of cometabolically degrading diverse ether contaminants.</title>
        <authorList>
            <person name="Chen W."/>
            <person name="Faulkner N."/>
            <person name="Smith C."/>
            <person name="Hyman M."/>
        </authorList>
    </citation>
    <scope>NUCLEOTIDE SEQUENCE [LARGE SCALE GENOMIC DNA]</scope>
    <source>
        <strain evidence="3 4">2A</strain>
    </source>
</reference>
<dbReference type="RefSeq" id="WP_187096811.1">
    <property type="nucleotide sequence ID" value="NZ_CP059894.1"/>
</dbReference>
<feature type="region of interest" description="Disordered" evidence="1">
    <location>
        <begin position="221"/>
        <end position="251"/>
    </location>
</feature>
<dbReference type="EMBL" id="CP059894">
    <property type="protein sequence ID" value="QNJ92383.1"/>
    <property type="molecule type" value="Genomic_DNA"/>
</dbReference>
<feature type="region of interest" description="Disordered" evidence="1">
    <location>
        <begin position="592"/>
        <end position="614"/>
    </location>
</feature>
<dbReference type="KEGG" id="mflu:HZU40_30245"/>
<evidence type="ECO:0000256" key="1">
    <source>
        <dbReference type="SAM" id="MobiDB-lite"/>
    </source>
</evidence>
<dbReference type="Gene3D" id="3.30.1330.60">
    <property type="entry name" value="OmpA-like domain"/>
    <property type="match status" value="1"/>
</dbReference>
<dbReference type="InterPro" id="IPR036365">
    <property type="entry name" value="PGBD-like_sf"/>
</dbReference>
<evidence type="ECO:0000313" key="4">
    <source>
        <dbReference type="Proteomes" id="UP000515498"/>
    </source>
</evidence>
<organism evidence="3 4">
    <name type="scientific">Mycolicibacterium fluoranthenivorans</name>
    <dbReference type="NCBI Taxonomy" id="258505"/>
    <lineage>
        <taxon>Bacteria</taxon>
        <taxon>Bacillati</taxon>
        <taxon>Actinomycetota</taxon>
        <taxon>Actinomycetes</taxon>
        <taxon>Mycobacteriales</taxon>
        <taxon>Mycobacteriaceae</taxon>
        <taxon>Mycolicibacterium</taxon>
    </lineage>
</organism>
<dbReference type="Proteomes" id="UP000515498">
    <property type="component" value="Chromosome"/>
</dbReference>
<accession>A0A7G8PDG7</accession>
<sequence length="614" mass="66176">MDGYYPESEGVFAPEYALGERGSAAQSRSAAVVSVLEPYPAHEVVVAADPVFNQTRTAHNGSGECRCVEPGSTHREAPASSTDESPNRSETHWEVDEFEPQNLPSAHLGETEAPRLATYRVKSRLEHPDLAHIARLQEAVSAAAKALNVGIDSGEAVRALQNALRKLHYRAGDGGPVPVSGVYDAATQSAVAALQRDSGIPYPTGRQAGPKTLSAIDDRLLKGQPKPDNAECTTYRPGERQAAATSPGKVHTDGQELRLYDFGVASPRAKPAHERAVNEFVQRFNLFDPEHSEWQVGEIVGFSDAVDNEEQNSDLRARRAADVRYLFTRNGVPDSAMFGADRAASLMEYERGCTPNSRSWDRSVVIRLRWKRPKPQPAPKPKPDRNPNWQPAGICKTKPSTKWSIRGNGAVSSPTPLVVAVHGNFTLTDRTTGMWRILSFTGTGGQVGKSFPLSVGIDNATDFETTTPQYFENFEGQGAIIFGEAMFVVGYGVGRMLLHPHTEPGFISGNGFQLGLGADVTFVGGKWYFDPALGMTCHGGAQGELEWSGERESVAISARTSCSCGSHETSTDRPPIAAEFDSGPRAWEFGVAERGSADESGEEAGSCATERSGS</sequence>
<proteinExistence type="predicted"/>
<evidence type="ECO:0000259" key="2">
    <source>
        <dbReference type="Pfam" id="PF01471"/>
    </source>
</evidence>
<feature type="region of interest" description="Disordered" evidence="1">
    <location>
        <begin position="371"/>
        <end position="396"/>
    </location>
</feature>
<evidence type="ECO:0000313" key="3">
    <source>
        <dbReference type="EMBL" id="QNJ92383.1"/>
    </source>
</evidence>
<dbReference type="InterPro" id="IPR002477">
    <property type="entry name" value="Peptidoglycan-bd-like"/>
</dbReference>
<dbReference type="AlphaFoldDB" id="A0A7G8PDG7"/>
<gene>
    <name evidence="3" type="ORF">HZU40_30245</name>
</gene>
<protein>
    <submittedName>
        <fullName evidence="3">Peptidoglycan-binding protein</fullName>
    </submittedName>
</protein>